<dbReference type="EMBL" id="LYUB02000027">
    <property type="protein sequence ID" value="OVF04490.1"/>
    <property type="molecule type" value="Genomic_DNA"/>
</dbReference>
<proteinExistence type="inferred from homology"/>
<evidence type="ECO:0000256" key="1">
    <source>
        <dbReference type="ARBA" id="ARBA00004123"/>
    </source>
</evidence>
<dbReference type="SUPFAM" id="SSF143870">
    <property type="entry name" value="PF0523-like"/>
    <property type="match status" value="1"/>
</dbReference>
<evidence type="ECO:0000256" key="8">
    <source>
        <dbReference type="RuleBase" id="RU004398"/>
    </source>
</evidence>
<dbReference type="KEGG" id="clus:A9F13_27g00308"/>
<dbReference type="OMA" id="DANPHFD"/>
<evidence type="ECO:0000256" key="7">
    <source>
        <dbReference type="ARBA" id="ARBA00025043"/>
    </source>
</evidence>
<comment type="subcellular location">
    <subcellularLocation>
        <location evidence="1">Nucleus</location>
    </subcellularLocation>
</comment>
<sequence length="195" mass="21758">MSQSIVFPSYPSVTILVAYYQGLESEKLNEIKSQVLAKNPEYDFCFLSPACIVSQDQLRSSLYKAVQNMVRGTMRANTVNTEALFGLSPVNNLNEAFKRFGIDTSRSDLVVVKILTKEKNTEATQQEDNEEMIKQVDEKLQQLLGSSPVEMTDEKLFAGADLARFRKLFKLADSPENTPETYSQAAIAGALLRGM</sequence>
<dbReference type="PANTHER" id="PTHR15840">
    <property type="entry name" value="CGI-121 FAMILY MEMBER"/>
    <property type="match status" value="1"/>
</dbReference>
<evidence type="ECO:0000256" key="6">
    <source>
        <dbReference type="ARBA" id="ARBA00023242"/>
    </source>
</evidence>
<dbReference type="GO" id="GO:0005829">
    <property type="term" value="C:cytosol"/>
    <property type="evidence" value="ECO:0007669"/>
    <property type="project" value="TreeGrafter"/>
</dbReference>
<dbReference type="InterPro" id="IPR013926">
    <property type="entry name" value="CGI121/TPRKB"/>
</dbReference>
<keyword evidence="6 8" id="KW-0539">Nucleus</keyword>
<evidence type="ECO:0000256" key="3">
    <source>
        <dbReference type="ARBA" id="ARBA00015316"/>
    </source>
</evidence>
<dbReference type="Proteomes" id="UP000195602">
    <property type="component" value="Unassembled WGS sequence"/>
</dbReference>
<dbReference type="GO" id="GO:0000408">
    <property type="term" value="C:EKC/KEOPS complex"/>
    <property type="evidence" value="ECO:0007669"/>
    <property type="project" value="TreeGrafter"/>
</dbReference>
<accession>A0AA91PV15</accession>
<name>A0AA91PV15_CLALS</name>
<dbReference type="GO" id="GO:0002949">
    <property type="term" value="P:tRNA threonylcarbamoyladenosine modification"/>
    <property type="evidence" value="ECO:0007669"/>
    <property type="project" value="TreeGrafter"/>
</dbReference>
<dbReference type="PANTHER" id="PTHR15840:SF10">
    <property type="entry name" value="EKC_KEOPS COMPLEX SUBUNIT TPRKB"/>
    <property type="match status" value="1"/>
</dbReference>
<comment type="caution">
    <text evidence="9">The sequence shown here is derived from an EMBL/GenBank/DDBJ whole genome shotgun (WGS) entry which is preliminary data.</text>
</comment>
<organism evidence="9 10">
    <name type="scientific">Clavispora lusitaniae</name>
    <name type="common">Candida lusitaniae</name>
    <dbReference type="NCBI Taxonomy" id="36911"/>
    <lineage>
        <taxon>Eukaryota</taxon>
        <taxon>Fungi</taxon>
        <taxon>Dikarya</taxon>
        <taxon>Ascomycota</taxon>
        <taxon>Saccharomycotina</taxon>
        <taxon>Pichiomycetes</taxon>
        <taxon>Metschnikowiaceae</taxon>
        <taxon>Clavispora</taxon>
    </lineage>
</organism>
<dbReference type="Gene3D" id="3.30.2380.10">
    <property type="entry name" value="CGI121/TPRKB"/>
    <property type="match status" value="1"/>
</dbReference>
<evidence type="ECO:0000256" key="4">
    <source>
        <dbReference type="ARBA" id="ARBA00016009"/>
    </source>
</evidence>
<evidence type="ECO:0000313" key="10">
    <source>
        <dbReference type="Proteomes" id="UP000195602"/>
    </source>
</evidence>
<dbReference type="Pfam" id="PF08617">
    <property type="entry name" value="CGI-121"/>
    <property type="match status" value="1"/>
</dbReference>
<evidence type="ECO:0000256" key="2">
    <source>
        <dbReference type="ARBA" id="ARBA00005546"/>
    </source>
</evidence>
<keyword evidence="5" id="KW-0819">tRNA processing</keyword>
<reference evidence="9 10" key="1">
    <citation type="submission" date="2017-04" db="EMBL/GenBank/DDBJ databases">
        <title>Draft genome of the yeast Clavispora lusitaniae type strain CBS 6936.</title>
        <authorList>
            <person name="Durrens P."/>
            <person name="Klopp C."/>
            <person name="Biteau N."/>
            <person name="Fitton-Ouhabi V."/>
            <person name="Dementhon K."/>
            <person name="Accoceberry I."/>
            <person name="Sherman D.J."/>
            <person name="Noel T."/>
        </authorList>
    </citation>
    <scope>NUCLEOTIDE SEQUENCE [LARGE SCALE GENOMIC DNA]</scope>
    <source>
        <strain evidence="9 10">CBS 6936</strain>
    </source>
</reference>
<dbReference type="InterPro" id="IPR036504">
    <property type="entry name" value="CGI121/TPRKB_sf"/>
</dbReference>
<comment type="function">
    <text evidence="7">Component of the EKC/KEOPS complex that is required for the formation of a threonylcarbamoyl group on adenosine at position 37 (t(6)A37) in tRNAs that read codons beginning with adenine. The complex is probably involved in the transfer of the threonylcarbamoyl moiety of threonylcarbamoyl-AMP (TC-AMP) to the N6 group of A37. CGI121 acts as an allosteric effector that regulates the t(6)A activity of the complex. The EKC/KEOPS complex also promotes both telomere uncapping and telomere elongation. The complex is required for efficient recruitment of transcriptional coactivators. CGI121 is not required for tRNA modification.</text>
</comment>
<dbReference type="GO" id="GO:0005634">
    <property type="term" value="C:nucleus"/>
    <property type="evidence" value="ECO:0007669"/>
    <property type="project" value="UniProtKB-SubCell"/>
</dbReference>
<comment type="similarity">
    <text evidence="2 8">Belongs to the CGI121/TPRKB family.</text>
</comment>
<dbReference type="AlphaFoldDB" id="A0AA91PV15"/>
<evidence type="ECO:0000256" key="5">
    <source>
        <dbReference type="ARBA" id="ARBA00022694"/>
    </source>
</evidence>
<evidence type="ECO:0000313" key="9">
    <source>
        <dbReference type="EMBL" id="OVF04490.1"/>
    </source>
</evidence>
<protein>
    <recommendedName>
        <fullName evidence="4">EKC/KEOPS complex subunit CGI121</fullName>
    </recommendedName>
    <alternativeName>
        <fullName evidence="3">EKC/KEOPS complex subunit cgi121</fullName>
    </alternativeName>
</protein>
<gene>
    <name evidence="9" type="ORF">A9F13_27g00308</name>
</gene>